<accession>A0A1V4AWF7</accession>
<protein>
    <recommendedName>
        <fullName evidence="1">DUF7718 domain-containing protein</fullName>
    </recommendedName>
</protein>
<evidence type="ECO:0000313" key="3">
    <source>
        <dbReference type="Proteomes" id="UP000189681"/>
    </source>
</evidence>
<dbReference type="InterPro" id="IPR056135">
    <property type="entry name" value="DUF7718"/>
</dbReference>
<dbReference type="Proteomes" id="UP000189681">
    <property type="component" value="Unassembled WGS sequence"/>
</dbReference>
<name>A0A1V4AWF7_9BACT</name>
<comment type="caution">
    <text evidence="2">The sequence shown here is derived from an EMBL/GenBank/DDBJ whole genome shotgun (WGS) entry which is preliminary data.</text>
</comment>
<sequence>MNVTEYVVPLSENARKRHYHETDEGRVTCFCVQLEVFVNNAWFVVIRYDSSHGFAHIDQYRLNGIQVKKELHLSHSEALTFADEDIKENWKVYQKRFLEGK</sequence>
<dbReference type="Pfam" id="PF24839">
    <property type="entry name" value="DUF7718"/>
    <property type="match status" value="1"/>
</dbReference>
<dbReference type="STRING" id="1004156.AYP45_03170"/>
<organism evidence="2 3">
    <name type="scientific">Candidatus Brocadia carolinensis</name>
    <dbReference type="NCBI Taxonomy" id="1004156"/>
    <lineage>
        <taxon>Bacteria</taxon>
        <taxon>Pseudomonadati</taxon>
        <taxon>Planctomycetota</taxon>
        <taxon>Candidatus Brocadiia</taxon>
        <taxon>Candidatus Brocadiales</taxon>
        <taxon>Candidatus Brocadiaceae</taxon>
        <taxon>Candidatus Brocadia</taxon>
    </lineage>
</organism>
<evidence type="ECO:0000313" key="2">
    <source>
        <dbReference type="EMBL" id="OOP57458.1"/>
    </source>
</evidence>
<gene>
    <name evidence="2" type="ORF">AYP45_03170</name>
</gene>
<reference evidence="2 3" key="1">
    <citation type="journal article" date="2017" name="Water Res.">
        <title>Discovery and metagenomic analysis of an anammox bacterial enrichment related to Candidatus "Brocadia caroliniensis" in a full-scale glycerol-fed nitritation-denitritation separate centrate treatment process.</title>
        <authorList>
            <person name="Park H."/>
            <person name="Brotto A.C."/>
            <person name="van Loosdrecht M.C."/>
            <person name="Chandran K."/>
        </authorList>
    </citation>
    <scope>NUCLEOTIDE SEQUENCE [LARGE SCALE GENOMIC DNA]</scope>
    <source>
        <strain evidence="2">26THWARD</strain>
    </source>
</reference>
<dbReference type="EMBL" id="AYTS01000029">
    <property type="protein sequence ID" value="OOP57458.1"/>
    <property type="molecule type" value="Genomic_DNA"/>
</dbReference>
<evidence type="ECO:0000259" key="1">
    <source>
        <dbReference type="Pfam" id="PF24839"/>
    </source>
</evidence>
<proteinExistence type="predicted"/>
<feature type="domain" description="DUF7718" evidence="1">
    <location>
        <begin position="1"/>
        <end position="100"/>
    </location>
</feature>
<dbReference type="AlphaFoldDB" id="A0A1V4AWF7"/>